<keyword evidence="2" id="KW-1185">Reference proteome</keyword>
<evidence type="ECO:0000313" key="1">
    <source>
        <dbReference type="EMBL" id="KAJ1354117.1"/>
    </source>
</evidence>
<organism evidence="1 2">
    <name type="scientific">Parelaphostrongylus tenuis</name>
    <name type="common">Meningeal worm</name>
    <dbReference type="NCBI Taxonomy" id="148309"/>
    <lineage>
        <taxon>Eukaryota</taxon>
        <taxon>Metazoa</taxon>
        <taxon>Ecdysozoa</taxon>
        <taxon>Nematoda</taxon>
        <taxon>Chromadorea</taxon>
        <taxon>Rhabditida</taxon>
        <taxon>Rhabditina</taxon>
        <taxon>Rhabditomorpha</taxon>
        <taxon>Strongyloidea</taxon>
        <taxon>Metastrongylidae</taxon>
        <taxon>Parelaphostrongylus</taxon>
    </lineage>
</organism>
<accession>A0AAD5QKN1</accession>
<proteinExistence type="predicted"/>
<evidence type="ECO:0008006" key="3">
    <source>
        <dbReference type="Google" id="ProtNLM"/>
    </source>
</evidence>
<gene>
    <name evidence="1" type="ORF">KIN20_010936</name>
</gene>
<reference evidence="1" key="1">
    <citation type="submission" date="2021-06" db="EMBL/GenBank/DDBJ databases">
        <title>Parelaphostrongylus tenuis whole genome reference sequence.</title>
        <authorList>
            <person name="Garwood T.J."/>
            <person name="Larsen P.A."/>
            <person name="Fountain-Jones N.M."/>
            <person name="Garbe J.R."/>
            <person name="Macchietto M.G."/>
            <person name="Kania S.A."/>
            <person name="Gerhold R.W."/>
            <person name="Richards J.E."/>
            <person name="Wolf T.M."/>
        </authorList>
    </citation>
    <scope>NUCLEOTIDE SEQUENCE</scope>
    <source>
        <strain evidence="1">MNPRO001-30</strain>
        <tissue evidence="1">Meninges</tissue>
    </source>
</reference>
<evidence type="ECO:0000313" key="2">
    <source>
        <dbReference type="Proteomes" id="UP001196413"/>
    </source>
</evidence>
<dbReference type="AlphaFoldDB" id="A0AAD5QKN1"/>
<sequence length="107" mass="11663">MNERGSKGFGFVTLDSTQGSEAARAALNGIVVVMDESSSCPPRPPSVAPPESNIVLPQENPADVFGFRLLHHVQPHSFLRTNSATEQFNALLLAQNHLNLQRKRTIS</sequence>
<protein>
    <recommendedName>
        <fullName evidence="3">RRM domain-containing protein</fullName>
    </recommendedName>
</protein>
<dbReference type="EMBL" id="JAHQIW010001970">
    <property type="protein sequence ID" value="KAJ1354117.1"/>
    <property type="molecule type" value="Genomic_DNA"/>
</dbReference>
<name>A0AAD5QKN1_PARTN</name>
<dbReference type="Proteomes" id="UP001196413">
    <property type="component" value="Unassembled WGS sequence"/>
</dbReference>
<comment type="caution">
    <text evidence="1">The sequence shown here is derived from an EMBL/GenBank/DDBJ whole genome shotgun (WGS) entry which is preliminary data.</text>
</comment>